<dbReference type="InterPro" id="IPR027417">
    <property type="entry name" value="P-loop_NTPase"/>
</dbReference>
<keyword evidence="2" id="KW-0813">Transport</keyword>
<evidence type="ECO:0000256" key="3">
    <source>
        <dbReference type="ARBA" id="ARBA00022741"/>
    </source>
</evidence>
<keyword evidence="3" id="KW-0547">Nucleotide-binding</keyword>
<evidence type="ECO:0000256" key="2">
    <source>
        <dbReference type="ARBA" id="ARBA00022448"/>
    </source>
</evidence>
<organism evidence="6 7">
    <name type="scientific">Halorubrum tibetense</name>
    <dbReference type="NCBI Taxonomy" id="175631"/>
    <lineage>
        <taxon>Archaea</taxon>
        <taxon>Methanobacteriati</taxon>
        <taxon>Methanobacteriota</taxon>
        <taxon>Stenosarchaea group</taxon>
        <taxon>Halobacteria</taxon>
        <taxon>Halobacteriales</taxon>
        <taxon>Haloferacaceae</taxon>
        <taxon>Halorubrum</taxon>
    </lineage>
</organism>
<proteinExistence type="inferred from homology"/>
<sequence length="309" mass="33017">MTVAEPALAFRGVDKRYGETVAVEELSLVVDPGETFGFLGPNGAGKTTAIHLALGFVRPDRGRVEVFGHDVMATPRQVRRRVGVLPEGFDGYDRLTGREHVEFAAASKGVEAESSTLLDRVGLRGDADRRVASYSKGMRQRLLLAMALVGEPELLVLDEPATGLDPAGTARLREVIGAAVEDGATVFFSSHDLTQVEAVCDRVGILRDGRLVADETVETLRDSASARAVVDIRTGDAPTPLVDRLCRLDGVETVDVDGRSVSVSCSRDRISTVIDAIGESPVPIEGITTETSSLEEAFLDRTTGTEVVE</sequence>
<protein>
    <submittedName>
        <fullName evidence="6">ABC transporter ATP-binding protein</fullName>
    </submittedName>
</protein>
<accession>A0ABD5S9P9</accession>
<feature type="domain" description="ABC transporter" evidence="5">
    <location>
        <begin position="8"/>
        <end position="233"/>
    </location>
</feature>
<dbReference type="PANTHER" id="PTHR43335">
    <property type="entry name" value="ABC TRANSPORTER, ATP-BINDING PROTEIN"/>
    <property type="match status" value="1"/>
</dbReference>
<name>A0ABD5S9P9_9EURY</name>
<evidence type="ECO:0000256" key="1">
    <source>
        <dbReference type="ARBA" id="ARBA00005417"/>
    </source>
</evidence>
<dbReference type="InterPro" id="IPR017871">
    <property type="entry name" value="ABC_transporter-like_CS"/>
</dbReference>
<evidence type="ECO:0000313" key="7">
    <source>
        <dbReference type="Proteomes" id="UP001596442"/>
    </source>
</evidence>
<dbReference type="SUPFAM" id="SSF52540">
    <property type="entry name" value="P-loop containing nucleoside triphosphate hydrolases"/>
    <property type="match status" value="1"/>
</dbReference>
<dbReference type="AlphaFoldDB" id="A0ABD5S9P9"/>
<dbReference type="PROSITE" id="PS50893">
    <property type="entry name" value="ABC_TRANSPORTER_2"/>
    <property type="match status" value="1"/>
</dbReference>
<keyword evidence="7" id="KW-1185">Reference proteome</keyword>
<evidence type="ECO:0000256" key="4">
    <source>
        <dbReference type="ARBA" id="ARBA00022840"/>
    </source>
</evidence>
<keyword evidence="4 6" id="KW-0067">ATP-binding</keyword>
<evidence type="ECO:0000313" key="6">
    <source>
        <dbReference type="EMBL" id="MFC6752747.1"/>
    </source>
</evidence>
<dbReference type="CDD" id="cd03230">
    <property type="entry name" value="ABC_DR_subfamily_A"/>
    <property type="match status" value="1"/>
</dbReference>
<dbReference type="Gene3D" id="3.40.50.300">
    <property type="entry name" value="P-loop containing nucleotide triphosphate hydrolases"/>
    <property type="match status" value="1"/>
</dbReference>
<reference evidence="6 7" key="1">
    <citation type="journal article" date="2019" name="Int. J. Syst. Evol. Microbiol.">
        <title>The Global Catalogue of Microorganisms (GCM) 10K type strain sequencing project: providing services to taxonomists for standard genome sequencing and annotation.</title>
        <authorList>
            <consortium name="The Broad Institute Genomics Platform"/>
            <consortium name="The Broad Institute Genome Sequencing Center for Infectious Disease"/>
            <person name="Wu L."/>
            <person name="Ma J."/>
        </authorList>
    </citation>
    <scope>NUCLEOTIDE SEQUENCE [LARGE SCALE GENOMIC DNA]</scope>
    <source>
        <strain evidence="6 7">CGMCC 1.3239</strain>
    </source>
</reference>
<gene>
    <name evidence="6" type="ORF">ACFQEU_04605</name>
</gene>
<dbReference type="GO" id="GO:0005524">
    <property type="term" value="F:ATP binding"/>
    <property type="evidence" value="ECO:0007669"/>
    <property type="project" value="UniProtKB-KW"/>
</dbReference>
<dbReference type="PROSITE" id="PS00211">
    <property type="entry name" value="ABC_TRANSPORTER_1"/>
    <property type="match status" value="1"/>
</dbReference>
<dbReference type="RefSeq" id="WP_379779730.1">
    <property type="nucleotide sequence ID" value="NZ_JBHSWW010000038.1"/>
</dbReference>
<comment type="caution">
    <text evidence="6">The sequence shown here is derived from an EMBL/GenBank/DDBJ whole genome shotgun (WGS) entry which is preliminary data.</text>
</comment>
<dbReference type="InterPro" id="IPR003439">
    <property type="entry name" value="ABC_transporter-like_ATP-bd"/>
</dbReference>
<dbReference type="SMART" id="SM00382">
    <property type="entry name" value="AAA"/>
    <property type="match status" value="1"/>
</dbReference>
<evidence type="ECO:0000259" key="5">
    <source>
        <dbReference type="PROSITE" id="PS50893"/>
    </source>
</evidence>
<dbReference type="EMBL" id="JBHSWW010000038">
    <property type="protein sequence ID" value="MFC6752747.1"/>
    <property type="molecule type" value="Genomic_DNA"/>
</dbReference>
<comment type="similarity">
    <text evidence="1">Belongs to the ABC transporter superfamily.</text>
</comment>
<dbReference type="PANTHER" id="PTHR43335:SF4">
    <property type="entry name" value="ABC TRANSPORTER, ATP-BINDING PROTEIN"/>
    <property type="match status" value="1"/>
</dbReference>
<dbReference type="InterPro" id="IPR003593">
    <property type="entry name" value="AAA+_ATPase"/>
</dbReference>
<dbReference type="Pfam" id="PF00005">
    <property type="entry name" value="ABC_tran"/>
    <property type="match status" value="1"/>
</dbReference>
<dbReference type="Proteomes" id="UP001596442">
    <property type="component" value="Unassembled WGS sequence"/>
</dbReference>